<proteinExistence type="predicted"/>
<sequence length="355" mass="38397">MSHSKRAREAAALAGRLEGARVVTDPSPPERQFPLRTAILAWGAAEPGATHHMVVQDDVELSPGFLRRVEAGVRLFPDAALAFYANWSSMNGAAIRLAGAAGATWVHEMGTEYFPTLALALPARHVGDFVEFATALSRWWRDDDDVMREFLESRGIDAYVSVPCLVEHRDLESVAGNGDHGERRAAWFTAEPAYDPSHEALAHAIDFCPWLNKCRALVLARTVHDGRQMWIQRPWTDMAAAHGLDAGDLRAGFDRLAARSPRLQKTADDLGELFVFSLWLTSYLMGAAVRAGVPLRTLPGRGAPPTGPAIERAGLHTLAVGGSAWMPLPPSLLATYSAETAELAQTGFTTGLTAG</sequence>
<dbReference type="EMBL" id="WOFH01000003">
    <property type="protein sequence ID" value="MUN36787.1"/>
    <property type="molecule type" value="Genomic_DNA"/>
</dbReference>
<dbReference type="RefSeq" id="WP_156215844.1">
    <property type="nucleotide sequence ID" value="NZ_WOFH01000003.1"/>
</dbReference>
<dbReference type="AlphaFoldDB" id="A0A7K1KXJ8"/>
<keyword evidence="2" id="KW-1185">Reference proteome</keyword>
<reference evidence="1 2" key="1">
    <citation type="submission" date="2019-11" db="EMBL/GenBank/DDBJ databases">
        <authorList>
            <person name="Cao P."/>
        </authorList>
    </citation>
    <scope>NUCLEOTIDE SEQUENCE [LARGE SCALE GENOMIC DNA]</scope>
    <source>
        <strain evidence="1 2">NEAU-AAG5</strain>
    </source>
</reference>
<name>A0A7K1KXJ8_9ACTN</name>
<dbReference type="Proteomes" id="UP000432015">
    <property type="component" value="Unassembled WGS sequence"/>
</dbReference>
<gene>
    <name evidence="1" type="ORF">GNZ18_09280</name>
</gene>
<evidence type="ECO:0000313" key="2">
    <source>
        <dbReference type="Proteomes" id="UP000432015"/>
    </source>
</evidence>
<accession>A0A7K1KXJ8</accession>
<protein>
    <submittedName>
        <fullName evidence="1">Uncharacterized protein</fullName>
    </submittedName>
</protein>
<evidence type="ECO:0000313" key="1">
    <source>
        <dbReference type="EMBL" id="MUN36787.1"/>
    </source>
</evidence>
<comment type="caution">
    <text evidence="1">The sequence shown here is derived from an EMBL/GenBank/DDBJ whole genome shotgun (WGS) entry which is preliminary data.</text>
</comment>
<organism evidence="1 2">
    <name type="scientific">Actinomadura litoris</name>
    <dbReference type="NCBI Taxonomy" id="2678616"/>
    <lineage>
        <taxon>Bacteria</taxon>
        <taxon>Bacillati</taxon>
        <taxon>Actinomycetota</taxon>
        <taxon>Actinomycetes</taxon>
        <taxon>Streptosporangiales</taxon>
        <taxon>Thermomonosporaceae</taxon>
        <taxon>Actinomadura</taxon>
    </lineage>
</organism>